<dbReference type="InterPro" id="IPR001279">
    <property type="entry name" value="Metallo-B-lactamas"/>
</dbReference>
<dbReference type="PANTHER" id="PTHR43694">
    <property type="entry name" value="RIBONUCLEASE J"/>
    <property type="match status" value="1"/>
</dbReference>
<dbReference type="EMBL" id="LAZR01002334">
    <property type="protein sequence ID" value="KKN31373.1"/>
    <property type="molecule type" value="Genomic_DNA"/>
</dbReference>
<name>A0A0F9SQD5_9ZZZZ</name>
<comment type="caution">
    <text evidence="2">The sequence shown here is derived from an EMBL/GenBank/DDBJ whole genome shotgun (WGS) entry which is preliminary data.</text>
</comment>
<dbReference type="Pfam" id="PF12706">
    <property type="entry name" value="Lactamase_B_2"/>
    <property type="match status" value="1"/>
</dbReference>
<dbReference type="AlphaFoldDB" id="A0A0F9SQD5"/>
<proteinExistence type="predicted"/>
<dbReference type="CDD" id="cd07732">
    <property type="entry name" value="metallo-hydrolase-like_MBL-fold"/>
    <property type="match status" value="1"/>
</dbReference>
<evidence type="ECO:0000313" key="2">
    <source>
        <dbReference type="EMBL" id="KKN31373.1"/>
    </source>
</evidence>
<sequence>MVDVTFYGAVSRIGGNKTLIEDSDTKIFLDFGINYSKEDLFFEFPLLRPSCKEDLFKLNLLPIIPGLYQNQGYYPIYKDDGTFSVAGESEQKQINAIFLSHAHMDHYGYFGLLRHDIPLYMSDITKKLIELREDVGSKNWNSNLENSDIKEIEKNKNLQINDFNINRYDVDHSILGASGYIIHINNITIAYTGDFRFHGYRKDLTEDFLSNLKNQHIDILITEGTRVTDKMEQDESTISSKSLETEQDVYEKCHEIVSNEDKLIIYDASYADLDRVRTLWKIAKKTGRKLVLDSKKAFILLYLNVENQLVKDIPQLGDFLIYLNRHKFNKRGKIYNGLTNGHDVYVESFEYYRQNHEAQLTVKQQINSKLKKKSKTLEEYQKQFNNPYLFEIDESNFIWGPHGREKILRNPNEYIVYTPNGMQTMLQIKPANQPINGTYIYGKAEPFKEEMILSFKRLQNWLRACNFKLEYAHTSGHVNRKRMGEFLEEVRPSKLFPIHTEQPKVFFEVGYKKTQEIILPEYGKKYSFKSN</sequence>
<dbReference type="InterPro" id="IPR036866">
    <property type="entry name" value="RibonucZ/Hydroxyglut_hydro"/>
</dbReference>
<organism evidence="2">
    <name type="scientific">marine sediment metagenome</name>
    <dbReference type="NCBI Taxonomy" id="412755"/>
    <lineage>
        <taxon>unclassified sequences</taxon>
        <taxon>metagenomes</taxon>
        <taxon>ecological metagenomes</taxon>
    </lineage>
</organism>
<accession>A0A0F9SQD5</accession>
<gene>
    <name evidence="2" type="ORF">LCGC14_0824530</name>
</gene>
<evidence type="ECO:0000259" key="1">
    <source>
        <dbReference type="Pfam" id="PF12706"/>
    </source>
</evidence>
<dbReference type="Gene3D" id="3.60.15.10">
    <property type="entry name" value="Ribonuclease Z/Hydroxyacylglutathione hydrolase-like"/>
    <property type="match status" value="1"/>
</dbReference>
<feature type="domain" description="Metallo-beta-lactamase" evidence="1">
    <location>
        <begin position="91"/>
        <end position="233"/>
    </location>
</feature>
<dbReference type="SUPFAM" id="SSF56281">
    <property type="entry name" value="Metallo-hydrolase/oxidoreductase"/>
    <property type="match status" value="1"/>
</dbReference>
<protein>
    <recommendedName>
        <fullName evidence="1">Metallo-beta-lactamase domain-containing protein</fullName>
    </recommendedName>
</protein>
<reference evidence="2" key="1">
    <citation type="journal article" date="2015" name="Nature">
        <title>Complex archaea that bridge the gap between prokaryotes and eukaryotes.</title>
        <authorList>
            <person name="Spang A."/>
            <person name="Saw J.H."/>
            <person name="Jorgensen S.L."/>
            <person name="Zaremba-Niedzwiedzka K."/>
            <person name="Martijn J."/>
            <person name="Lind A.E."/>
            <person name="van Eijk R."/>
            <person name="Schleper C."/>
            <person name="Guy L."/>
            <person name="Ettema T.J."/>
        </authorList>
    </citation>
    <scope>NUCLEOTIDE SEQUENCE</scope>
</reference>
<dbReference type="PANTHER" id="PTHR43694:SF1">
    <property type="entry name" value="RIBONUCLEASE J"/>
    <property type="match status" value="1"/>
</dbReference>